<dbReference type="PANTHER" id="PTHR43752">
    <property type="entry name" value="BNR/ASP-BOX REPEAT FAMILY PROTEIN"/>
    <property type="match status" value="1"/>
</dbReference>
<keyword evidence="4" id="KW-1185">Reference proteome</keyword>
<reference evidence="3 4" key="1">
    <citation type="submission" date="2019-02" db="EMBL/GenBank/DDBJ databases">
        <title>Deep-cultivation of Planctomycetes and their phenomic and genomic characterization uncovers novel biology.</title>
        <authorList>
            <person name="Wiegand S."/>
            <person name="Jogler M."/>
            <person name="Boedeker C."/>
            <person name="Pinto D."/>
            <person name="Vollmers J."/>
            <person name="Rivas-Marin E."/>
            <person name="Kohn T."/>
            <person name="Peeters S.H."/>
            <person name="Heuer A."/>
            <person name="Rast P."/>
            <person name="Oberbeckmann S."/>
            <person name="Bunk B."/>
            <person name="Jeske O."/>
            <person name="Meyerdierks A."/>
            <person name="Storesund J.E."/>
            <person name="Kallscheuer N."/>
            <person name="Luecker S."/>
            <person name="Lage O.M."/>
            <person name="Pohl T."/>
            <person name="Merkel B.J."/>
            <person name="Hornburger P."/>
            <person name="Mueller R.-W."/>
            <person name="Bruemmer F."/>
            <person name="Labrenz M."/>
            <person name="Spormann A.M."/>
            <person name="Op den Camp H."/>
            <person name="Overmann J."/>
            <person name="Amann R."/>
            <person name="Jetten M.S.M."/>
            <person name="Mascher T."/>
            <person name="Medema M.H."/>
            <person name="Devos D.P."/>
            <person name="Kaster A.-K."/>
            <person name="Ovreas L."/>
            <person name="Rohde M."/>
            <person name="Galperin M.Y."/>
            <person name="Jogler C."/>
        </authorList>
    </citation>
    <scope>NUCLEOTIDE SEQUENCE [LARGE SCALE GENOMIC DNA]</scope>
    <source>
        <strain evidence="3 4">ETA_A8</strain>
    </source>
</reference>
<dbReference type="EMBL" id="CP036274">
    <property type="protein sequence ID" value="QDU27565.1"/>
    <property type="molecule type" value="Genomic_DNA"/>
</dbReference>
<feature type="signal peptide" evidence="1">
    <location>
        <begin position="1"/>
        <end position="19"/>
    </location>
</feature>
<name>A0A517YBD6_9BACT</name>
<evidence type="ECO:0000313" key="4">
    <source>
        <dbReference type="Proteomes" id="UP000315017"/>
    </source>
</evidence>
<dbReference type="InterPro" id="IPR011040">
    <property type="entry name" value="Sialidase"/>
</dbReference>
<evidence type="ECO:0000259" key="2">
    <source>
        <dbReference type="Pfam" id="PF13088"/>
    </source>
</evidence>
<keyword evidence="1" id="KW-0732">Signal</keyword>
<dbReference type="SUPFAM" id="SSF50939">
    <property type="entry name" value="Sialidases"/>
    <property type="match status" value="1"/>
</dbReference>
<feature type="domain" description="Sialidase" evidence="2">
    <location>
        <begin position="195"/>
        <end position="374"/>
    </location>
</feature>
<evidence type="ECO:0000256" key="1">
    <source>
        <dbReference type="SAM" id="SignalP"/>
    </source>
</evidence>
<dbReference type="Proteomes" id="UP000315017">
    <property type="component" value="Chromosome"/>
</dbReference>
<dbReference type="InterPro" id="IPR036278">
    <property type="entry name" value="Sialidase_sf"/>
</dbReference>
<dbReference type="Gene3D" id="2.120.10.10">
    <property type="match status" value="1"/>
</dbReference>
<proteinExistence type="predicted"/>
<dbReference type="Pfam" id="PF13088">
    <property type="entry name" value="BNR_2"/>
    <property type="match status" value="1"/>
</dbReference>
<sequence length="414" mass="45672" precursor="true">MNRCLSLLVLIAGTAVAGAAPPHPVTNPNSPQMLAGSWVPNDPHKLDFNRLPRVPSEHVVVSNVRDPANLSKGPDKSKGGVNQHNYLAHHKGKFWLMWSDGPGIEDRVGQRVKFSSSPDGLTWAKPQFLTPIPPGSGPDSPHYATRTDQGFRYISRGFWQRDGELLALVSLDEAAGFFGKSLELRAFRLNADETWSDAGVVYKNAINNFAPLMLRTGDWMMSRRTHDYKTAGVHFLVGGAKGLDQWDSFPVLGSSSALKAEEPDWWILPDHNLSAIFRDNGGGGFLYRSFSSDDGRTWSPPVKTNFPDATSKVSGLRLSDGRYVLVSNPRPKHRDPLVIALSDDGLVFTKMVYLVGKRHVDYPHVMEHEGQLYIAFAGGKQSIEVLRLKLADLDAVKMPTQPLTFAAPAPQKMK</sequence>
<dbReference type="RefSeq" id="WP_145088491.1">
    <property type="nucleotide sequence ID" value="NZ_CP036274.1"/>
</dbReference>
<dbReference type="PANTHER" id="PTHR43752:SF2">
    <property type="entry name" value="BNR_ASP-BOX REPEAT FAMILY PROTEIN"/>
    <property type="match status" value="1"/>
</dbReference>
<gene>
    <name evidence="3" type="ORF">ETAA8_26530</name>
</gene>
<protein>
    <recommendedName>
        <fullName evidence="2">Sialidase domain-containing protein</fullName>
    </recommendedName>
</protein>
<dbReference type="KEGG" id="aagg:ETAA8_26530"/>
<accession>A0A517YBD6</accession>
<dbReference type="OrthoDB" id="41724at2"/>
<feature type="chain" id="PRO_5021823946" description="Sialidase domain-containing protein" evidence="1">
    <location>
        <begin position="20"/>
        <end position="414"/>
    </location>
</feature>
<dbReference type="AlphaFoldDB" id="A0A517YBD6"/>
<organism evidence="3 4">
    <name type="scientific">Anatilimnocola aggregata</name>
    <dbReference type="NCBI Taxonomy" id="2528021"/>
    <lineage>
        <taxon>Bacteria</taxon>
        <taxon>Pseudomonadati</taxon>
        <taxon>Planctomycetota</taxon>
        <taxon>Planctomycetia</taxon>
        <taxon>Pirellulales</taxon>
        <taxon>Pirellulaceae</taxon>
        <taxon>Anatilimnocola</taxon>
    </lineage>
</organism>
<dbReference type="CDD" id="cd15482">
    <property type="entry name" value="Sialidase_non-viral"/>
    <property type="match status" value="1"/>
</dbReference>
<evidence type="ECO:0000313" key="3">
    <source>
        <dbReference type="EMBL" id="QDU27565.1"/>
    </source>
</evidence>